<feature type="chain" id="PRO_5024330106" evidence="3">
    <location>
        <begin position="23"/>
        <end position="582"/>
    </location>
</feature>
<feature type="region of interest" description="Disordered" evidence="1">
    <location>
        <begin position="250"/>
        <end position="294"/>
    </location>
</feature>
<keyword evidence="2" id="KW-0812">Transmembrane</keyword>
<evidence type="ECO:0000313" key="4">
    <source>
        <dbReference type="EMBL" id="KAB8360818.1"/>
    </source>
</evidence>
<keyword evidence="2" id="KW-1133">Transmembrane helix</keyword>
<sequence>MARTRSPGLLLLWPFLIQIVHGFSTFKSNCTLPDQSVNYVSAPPTRGTTDIVWSSLLALLSCTWAVQHMVVPHQIPDRLRKEDSSFKTAILFPIRRIQDLNWHKVRWMLITLAMPETVIGKAMAEYASASYWALRFGEIAPQKPALNHPSSNLTMGKRPGIAAPTGDHETQWTKTHGFFADMRGLILRFEVNAVPTSLLPQKPCKEAIEKGLHRPRNDFHMPYEMQDAREAEAIEAEMCRTICGVPCSNRANTEPSPDQASGEKQADATTTTNDALEGPSINAKGKNEEHANTLGPHKPWRGAWALSAAQWFHAYELGLIRHLPSITKEEIDDRSKGDFLVKIAAVFQILWLIISISARAYQNLEISLLEIAVLAFAATAVVTYLFFLEKPQEVRVPVYVDAAITMTRDHVISLAARSAASTIFVHEFWLHGVAVRDQAENIHPSSPGFAIQTPFRKTPFYINPILGIGLGAILFGAVHFAAWNFTFPTQVEQLLWRISCILCVALPPLGALTYYFTLYFGKLQKKNDRNMNHILKPMEYLLAPAYLLSRMYLTAEMFRQLAYLSPSAYLQVDWSAAMPHLA</sequence>
<feature type="signal peptide" evidence="3">
    <location>
        <begin position="1"/>
        <end position="22"/>
    </location>
</feature>
<dbReference type="PANTHER" id="PTHR35043:SF7">
    <property type="entry name" value="TRANSCRIPTION FACTOR DOMAIN-CONTAINING PROTEIN"/>
    <property type="match status" value="1"/>
</dbReference>
<evidence type="ECO:0000313" key="5">
    <source>
        <dbReference type="Proteomes" id="UP000327013"/>
    </source>
</evidence>
<feature type="compositionally biased region" description="Polar residues" evidence="1">
    <location>
        <begin position="250"/>
        <end position="259"/>
    </location>
</feature>
<keyword evidence="2" id="KW-0472">Membrane</keyword>
<evidence type="ECO:0000256" key="1">
    <source>
        <dbReference type="SAM" id="MobiDB-lite"/>
    </source>
</evidence>
<proteinExistence type="predicted"/>
<reference evidence="4 5" key="1">
    <citation type="submission" date="2019-06" db="EMBL/GenBank/DDBJ databases">
        <title>A chromosomal-level reference genome of Carpinus fangiana (Coryloideae, Betulaceae).</title>
        <authorList>
            <person name="Yang X."/>
            <person name="Wang Z."/>
            <person name="Zhang L."/>
            <person name="Hao G."/>
            <person name="Liu J."/>
            <person name="Yang Y."/>
        </authorList>
    </citation>
    <scope>NUCLEOTIDE SEQUENCE [LARGE SCALE GENOMIC DNA]</scope>
    <source>
        <strain evidence="4">Cfa_2016G</strain>
        <tissue evidence="4">Leaf</tissue>
    </source>
</reference>
<evidence type="ECO:0000256" key="2">
    <source>
        <dbReference type="SAM" id="Phobius"/>
    </source>
</evidence>
<dbReference type="Proteomes" id="UP000327013">
    <property type="component" value="Unassembled WGS sequence"/>
</dbReference>
<dbReference type="EMBL" id="VIBQ01000017">
    <property type="protein sequence ID" value="KAB8360818.1"/>
    <property type="molecule type" value="Genomic_DNA"/>
</dbReference>
<feature type="transmembrane region" description="Helical" evidence="2">
    <location>
        <begin position="460"/>
        <end position="482"/>
    </location>
</feature>
<feature type="transmembrane region" description="Helical" evidence="2">
    <location>
        <begin position="339"/>
        <end position="360"/>
    </location>
</feature>
<evidence type="ECO:0000256" key="3">
    <source>
        <dbReference type="SAM" id="SignalP"/>
    </source>
</evidence>
<protein>
    <submittedName>
        <fullName evidence="4">Uncharacterized protein</fullName>
    </submittedName>
</protein>
<keyword evidence="5" id="KW-1185">Reference proteome</keyword>
<feature type="transmembrane region" description="Helical" evidence="2">
    <location>
        <begin position="366"/>
        <end position="387"/>
    </location>
</feature>
<dbReference type="PANTHER" id="PTHR35043">
    <property type="entry name" value="TRANSCRIPTION FACTOR DOMAIN-CONTAINING PROTEIN"/>
    <property type="match status" value="1"/>
</dbReference>
<comment type="caution">
    <text evidence="4">The sequence shown here is derived from an EMBL/GenBank/DDBJ whole genome shotgun (WGS) entry which is preliminary data.</text>
</comment>
<organism evidence="4 5">
    <name type="scientific">Carpinus fangiana</name>
    <dbReference type="NCBI Taxonomy" id="176857"/>
    <lineage>
        <taxon>Eukaryota</taxon>
        <taxon>Viridiplantae</taxon>
        <taxon>Streptophyta</taxon>
        <taxon>Embryophyta</taxon>
        <taxon>Tracheophyta</taxon>
        <taxon>Spermatophyta</taxon>
        <taxon>Magnoliopsida</taxon>
        <taxon>eudicotyledons</taxon>
        <taxon>Gunneridae</taxon>
        <taxon>Pentapetalae</taxon>
        <taxon>rosids</taxon>
        <taxon>fabids</taxon>
        <taxon>Fagales</taxon>
        <taxon>Betulaceae</taxon>
        <taxon>Carpinus</taxon>
    </lineage>
</organism>
<dbReference type="OrthoDB" id="3061561at2759"/>
<keyword evidence="3" id="KW-0732">Signal</keyword>
<accession>A0A5N6KYB7</accession>
<gene>
    <name evidence="4" type="ORF">FH972_024552</name>
</gene>
<name>A0A5N6KYB7_9ROSI</name>
<feature type="transmembrane region" description="Helical" evidence="2">
    <location>
        <begin position="494"/>
        <end position="521"/>
    </location>
</feature>
<dbReference type="AlphaFoldDB" id="A0A5N6KYB7"/>